<proteinExistence type="inferred from homology"/>
<evidence type="ECO:0000256" key="5">
    <source>
        <dbReference type="ARBA" id="ARBA00022692"/>
    </source>
</evidence>
<dbReference type="AlphaFoldDB" id="A0A1G5LPK5"/>
<feature type="transmembrane region" description="Helical" evidence="8">
    <location>
        <begin position="65"/>
        <end position="84"/>
    </location>
</feature>
<evidence type="ECO:0000313" key="9">
    <source>
        <dbReference type="EMBL" id="SCZ14218.1"/>
    </source>
</evidence>
<keyword evidence="4 8" id="KW-1003">Cell membrane</keyword>
<dbReference type="InterPro" id="IPR002781">
    <property type="entry name" value="TM_pro_TauE-like"/>
</dbReference>
<dbReference type="Proteomes" id="UP000199569">
    <property type="component" value="Unassembled WGS sequence"/>
</dbReference>
<dbReference type="PANTHER" id="PTHR30269">
    <property type="entry name" value="TRANSMEMBRANE PROTEIN YFCA"/>
    <property type="match status" value="1"/>
</dbReference>
<evidence type="ECO:0000256" key="6">
    <source>
        <dbReference type="ARBA" id="ARBA00022989"/>
    </source>
</evidence>
<feature type="transmembrane region" description="Helical" evidence="8">
    <location>
        <begin position="131"/>
        <end position="149"/>
    </location>
</feature>
<protein>
    <recommendedName>
        <fullName evidence="8">Probable membrane transporter protein</fullName>
    </recommendedName>
</protein>
<accession>A0A1G5LPK5</accession>
<evidence type="ECO:0000256" key="3">
    <source>
        <dbReference type="ARBA" id="ARBA00022448"/>
    </source>
</evidence>
<keyword evidence="10" id="KW-1185">Reference proteome</keyword>
<evidence type="ECO:0000256" key="1">
    <source>
        <dbReference type="ARBA" id="ARBA00004651"/>
    </source>
</evidence>
<name>A0A1G5LPK5_9HYPH</name>
<evidence type="ECO:0000313" key="10">
    <source>
        <dbReference type="Proteomes" id="UP000199569"/>
    </source>
</evidence>
<keyword evidence="3" id="KW-0813">Transport</keyword>
<evidence type="ECO:0000256" key="7">
    <source>
        <dbReference type="ARBA" id="ARBA00023136"/>
    </source>
</evidence>
<keyword evidence="7 8" id="KW-0472">Membrane</keyword>
<dbReference type="Pfam" id="PF01925">
    <property type="entry name" value="TauE"/>
    <property type="match status" value="1"/>
</dbReference>
<dbReference type="EMBL" id="FMVJ01000025">
    <property type="protein sequence ID" value="SCZ14218.1"/>
    <property type="molecule type" value="Genomic_DNA"/>
</dbReference>
<evidence type="ECO:0000256" key="4">
    <source>
        <dbReference type="ARBA" id="ARBA00022475"/>
    </source>
</evidence>
<feature type="transmembrane region" description="Helical" evidence="8">
    <location>
        <begin position="161"/>
        <end position="179"/>
    </location>
</feature>
<sequence length="189" mass="20761">MFWNIDWSVAKWGLPGAPLGGFLGAALFTTAPAEWLQIVVGLFLVSTVLQYRFGQKERTFDVAKWWFLPAELITGFLDGLIRAVGPVMNTLYLNAGVTKERMVGTKTAVSLPTHLVKIGTYATLGAMSGQLWLFGLAAGAGALASNWLAKRLLKNMPELRFRAIVVGFMALSGIVMIWQQRDILIRFVG</sequence>
<reference evidence="9 10" key="1">
    <citation type="submission" date="2016-10" db="EMBL/GenBank/DDBJ databases">
        <authorList>
            <person name="de Groot N.N."/>
        </authorList>
    </citation>
    <scope>NUCLEOTIDE SEQUENCE [LARGE SCALE GENOMIC DNA]</scope>
    <source>
        <strain evidence="9 10">CGMCC 1.7666</strain>
    </source>
</reference>
<evidence type="ECO:0000256" key="2">
    <source>
        <dbReference type="ARBA" id="ARBA00009142"/>
    </source>
</evidence>
<keyword evidence="6 8" id="KW-1133">Transmembrane helix</keyword>
<comment type="subcellular location">
    <subcellularLocation>
        <location evidence="1 8">Cell membrane</location>
        <topology evidence="1 8">Multi-pass membrane protein</topology>
    </subcellularLocation>
</comment>
<organism evidence="9 10">
    <name type="scientific">Microvirga guangxiensis</name>
    <dbReference type="NCBI Taxonomy" id="549386"/>
    <lineage>
        <taxon>Bacteria</taxon>
        <taxon>Pseudomonadati</taxon>
        <taxon>Pseudomonadota</taxon>
        <taxon>Alphaproteobacteria</taxon>
        <taxon>Hyphomicrobiales</taxon>
        <taxon>Methylobacteriaceae</taxon>
        <taxon>Microvirga</taxon>
    </lineage>
</organism>
<comment type="similarity">
    <text evidence="2 8">Belongs to the 4-toluene sulfonate uptake permease (TSUP) (TC 2.A.102) family.</text>
</comment>
<evidence type="ECO:0000256" key="8">
    <source>
        <dbReference type="RuleBase" id="RU363041"/>
    </source>
</evidence>
<gene>
    <name evidence="9" type="ORF">SAMN02927923_04531</name>
</gene>
<dbReference type="InterPro" id="IPR052017">
    <property type="entry name" value="TSUP"/>
</dbReference>
<keyword evidence="5 8" id="KW-0812">Transmembrane</keyword>
<dbReference type="PANTHER" id="PTHR30269:SF37">
    <property type="entry name" value="MEMBRANE TRANSPORTER PROTEIN"/>
    <property type="match status" value="1"/>
</dbReference>
<dbReference type="GO" id="GO:0005886">
    <property type="term" value="C:plasma membrane"/>
    <property type="evidence" value="ECO:0007669"/>
    <property type="project" value="UniProtKB-SubCell"/>
</dbReference>